<sequence>MDHVERNIFTITEDSAMFILLHLTGKQDAALFERCVRGSPSGFVKHDIINKTRRNPRTTPASPRWLSGTTHTRGMYRNTKKFVTQAPTTRSSTHSVG</sequence>
<proteinExistence type="predicted"/>
<dbReference type="Proteomes" id="UP000324222">
    <property type="component" value="Unassembled WGS sequence"/>
</dbReference>
<gene>
    <name evidence="2" type="ORF">E2C01_015372</name>
</gene>
<evidence type="ECO:0000256" key="1">
    <source>
        <dbReference type="SAM" id="MobiDB-lite"/>
    </source>
</evidence>
<evidence type="ECO:0000313" key="3">
    <source>
        <dbReference type="Proteomes" id="UP000324222"/>
    </source>
</evidence>
<reference evidence="2 3" key="1">
    <citation type="submission" date="2019-05" db="EMBL/GenBank/DDBJ databases">
        <title>Another draft genome of Portunus trituberculatus and its Hox gene families provides insights of decapod evolution.</title>
        <authorList>
            <person name="Jeong J.-H."/>
            <person name="Song I."/>
            <person name="Kim S."/>
            <person name="Choi T."/>
            <person name="Kim D."/>
            <person name="Ryu S."/>
            <person name="Kim W."/>
        </authorList>
    </citation>
    <scope>NUCLEOTIDE SEQUENCE [LARGE SCALE GENOMIC DNA]</scope>
    <source>
        <tissue evidence="2">Muscle</tissue>
    </source>
</reference>
<feature type="compositionally biased region" description="Polar residues" evidence="1">
    <location>
        <begin position="81"/>
        <end position="97"/>
    </location>
</feature>
<feature type="region of interest" description="Disordered" evidence="1">
    <location>
        <begin position="76"/>
        <end position="97"/>
    </location>
</feature>
<name>A0A5B7DLN4_PORTR</name>
<organism evidence="2 3">
    <name type="scientific">Portunus trituberculatus</name>
    <name type="common">Swimming crab</name>
    <name type="synonym">Neptunus trituberculatus</name>
    <dbReference type="NCBI Taxonomy" id="210409"/>
    <lineage>
        <taxon>Eukaryota</taxon>
        <taxon>Metazoa</taxon>
        <taxon>Ecdysozoa</taxon>
        <taxon>Arthropoda</taxon>
        <taxon>Crustacea</taxon>
        <taxon>Multicrustacea</taxon>
        <taxon>Malacostraca</taxon>
        <taxon>Eumalacostraca</taxon>
        <taxon>Eucarida</taxon>
        <taxon>Decapoda</taxon>
        <taxon>Pleocyemata</taxon>
        <taxon>Brachyura</taxon>
        <taxon>Eubrachyura</taxon>
        <taxon>Portunoidea</taxon>
        <taxon>Portunidae</taxon>
        <taxon>Portuninae</taxon>
        <taxon>Portunus</taxon>
    </lineage>
</organism>
<dbReference type="EMBL" id="VSRR010001079">
    <property type="protein sequence ID" value="MPC22358.1"/>
    <property type="molecule type" value="Genomic_DNA"/>
</dbReference>
<dbReference type="AlphaFoldDB" id="A0A5B7DLN4"/>
<comment type="caution">
    <text evidence="2">The sequence shown here is derived from an EMBL/GenBank/DDBJ whole genome shotgun (WGS) entry which is preliminary data.</text>
</comment>
<keyword evidence="3" id="KW-1185">Reference proteome</keyword>
<accession>A0A5B7DLN4</accession>
<protein>
    <submittedName>
        <fullName evidence="2">Uncharacterized protein</fullName>
    </submittedName>
</protein>
<evidence type="ECO:0000313" key="2">
    <source>
        <dbReference type="EMBL" id="MPC22358.1"/>
    </source>
</evidence>